<dbReference type="EMBL" id="JAARWN010000003">
    <property type="protein sequence ID" value="MBC1935821.1"/>
    <property type="molecule type" value="Genomic_DNA"/>
</dbReference>
<gene>
    <name evidence="2" type="ORF">HCA69_05540</name>
</gene>
<evidence type="ECO:0000313" key="2">
    <source>
        <dbReference type="EMBL" id="MBC1935821.1"/>
    </source>
</evidence>
<organism evidence="2 3">
    <name type="scientific">Listeria grandensis</name>
    <dbReference type="NCBI Taxonomy" id="1494963"/>
    <lineage>
        <taxon>Bacteria</taxon>
        <taxon>Bacillati</taxon>
        <taxon>Bacillota</taxon>
        <taxon>Bacilli</taxon>
        <taxon>Bacillales</taxon>
        <taxon>Listeriaceae</taxon>
        <taxon>Listeria</taxon>
    </lineage>
</organism>
<dbReference type="InterPro" id="IPR046776">
    <property type="entry name" value="Pectate_lyase_5"/>
</dbReference>
<feature type="domain" description="Bacterial Ig" evidence="1">
    <location>
        <begin position="505"/>
        <end position="582"/>
    </location>
</feature>
<dbReference type="Gene3D" id="2.60.40.10">
    <property type="entry name" value="Immunoglobulins"/>
    <property type="match status" value="10"/>
</dbReference>
<evidence type="ECO:0000259" key="1">
    <source>
        <dbReference type="Pfam" id="PF17936"/>
    </source>
</evidence>
<accession>A0A7X0Y2H9</accession>
<dbReference type="AlphaFoldDB" id="A0A7X0Y2H9"/>
<dbReference type="InterPro" id="IPR041498">
    <property type="entry name" value="Big_6"/>
</dbReference>
<sequence length="1255" mass="126232">MSTKKNIVRKSGTIALATVLVGSSLLSTLPVNVFASEAALKSAALKSTALTAAPANATEVATFAEFRAALLNTSVKDIKLTADFKVTASFNFTTQKNLYGNGHTIDMNFAKIGIAKADSVNRVEDLTMTNQNIYPLFWSEYQGVQVTYKDVTSSGQQFVYNANGTTILEGKITADAALEEVFQGTTLNIKDGANVNFTSSSNCPAIRLYGSMNQEANSNLKVNSKDISIYGHNNNTQITLAGNMDLTSTNRQAIYTAGAGGNMIVKTGAKLKAVAGDLVEEGISITSGNLTVQTGADFVATSPGQQGTVQTGGKLVFENGSNFAITNTNSVGSVFANYAGNSTNININSDKGLSTWDSGLINSEIPTRNYNNFTTATFDLSGWAKGNLSQRNLTSNSAQFQSQFVSKTTAKLFGGSYALTNIAQTTIEELTTDSTQATGVAEPNASIVIKNAAGATLGSGAVGSDGYYNITIPKQAVNTKVTATATSNGISSSAETTVKQAAIAPTTIAALTTDSKTATGTAEPDAAIEIRANGEVIGSGTVGSDGKYSITISQQDVGTRVTATATKGSATSSATTTVTQGDLAQTTISALTTKSTIAEGTAQANATIEIKNSAGDTLGTGRVGSDGNYSITIPKQAAGTVVTATATSNGKTSTAQTTVVRGEIDDTTINKVTTESTNVSGTAEPNSTLVVKDQDGNQLATGRVGSDGVYGLTIAKQAEGTVVTATASLAGFTATASTIVVRDGIDQTTINTLTTESTSVSGLAEPNATVVVKNQDGTQLATGRVGSDGLYSLTIAKQVEGTVVTATATKDGKTSSANTTVVRDGIAATTIASLTADSTVASGTAEPNAAIVIKNAAGTTIGSGTVGSDGKYSITIPKQTEGTVVTATATKSGKTASANTTVAAGQDIAKTTIGSLTIDSTSVSGTAEPNATIVVKNQDGTQLATGRVGSDGNYSLTIAKQATGAVVTATATANGKTSSANTTVVNDSIATTTIDTLTADATVASGTAEPNAAIVIKNAAGTTIGSGTVGSDGKYSITIPKQTAGTVVTATATKSGKTSSANTTVAAGQDIAKTTIGSLTTDSTTASGTAEPNATLVVKVGSTTIATGTVGSDGKYSITIPKQVASAVVTATATKDGKTSSASTTVTAGKELAKTTINPLTNDSTVVSGKGEPNAPIEIKNAAGTTIASGEVGSDGNYSLTIPKQTAGAVVTANVTKDGKTSSASATVTKQTAGTVVVNAAYYVGYDTNVKATVS</sequence>
<feature type="domain" description="Bacterial Ig" evidence="1">
    <location>
        <begin position="587"/>
        <end position="660"/>
    </location>
</feature>
<feature type="domain" description="Bacterial Ig" evidence="1">
    <location>
        <begin position="426"/>
        <end position="498"/>
    </location>
</feature>
<evidence type="ECO:0000313" key="3">
    <source>
        <dbReference type="Proteomes" id="UP000535908"/>
    </source>
</evidence>
<feature type="domain" description="Bacterial Ig" evidence="1">
    <location>
        <begin position="668"/>
        <end position="743"/>
    </location>
</feature>
<feature type="domain" description="Bacterial Ig" evidence="1">
    <location>
        <begin position="748"/>
        <end position="824"/>
    </location>
</feature>
<dbReference type="RefSeq" id="WP_185525709.1">
    <property type="nucleotide sequence ID" value="NZ_JAARWN010000003.1"/>
</dbReference>
<name>A0A7X0Y2H9_9LIST</name>
<proteinExistence type="predicted"/>
<protein>
    <submittedName>
        <fullName evidence="2">Autolysin modifier protein</fullName>
    </submittedName>
</protein>
<reference evidence="2 3" key="1">
    <citation type="submission" date="2020-03" db="EMBL/GenBank/DDBJ databases">
        <title>Soil Listeria distribution.</title>
        <authorList>
            <person name="Liao J."/>
            <person name="Wiedmann M."/>
        </authorList>
    </citation>
    <scope>NUCLEOTIDE SEQUENCE [LARGE SCALE GENOMIC DNA]</scope>
    <source>
        <strain evidence="2 3">FSL L7-0741</strain>
    </source>
</reference>
<comment type="caution">
    <text evidence="2">The sequence shown here is derived from an EMBL/GenBank/DDBJ whole genome shotgun (WGS) entry which is preliminary data.</text>
</comment>
<feature type="domain" description="Bacterial Ig" evidence="1">
    <location>
        <begin position="1078"/>
        <end position="1148"/>
    </location>
</feature>
<feature type="non-terminal residue" evidence="2">
    <location>
        <position position="1255"/>
    </location>
</feature>
<feature type="domain" description="Bacterial Ig" evidence="1">
    <location>
        <begin position="916"/>
        <end position="987"/>
    </location>
</feature>
<feature type="domain" description="Bacterial Ig" evidence="1">
    <location>
        <begin position="829"/>
        <end position="904"/>
    </location>
</feature>
<feature type="domain" description="Bacterial Ig" evidence="1">
    <location>
        <begin position="1156"/>
        <end position="1229"/>
    </location>
</feature>
<dbReference type="Pfam" id="PF20585">
    <property type="entry name" value="Pectate_lyase_5"/>
    <property type="match status" value="1"/>
</dbReference>
<dbReference type="Pfam" id="PF17936">
    <property type="entry name" value="Big_6"/>
    <property type="match status" value="10"/>
</dbReference>
<feature type="domain" description="Bacterial Ig" evidence="1">
    <location>
        <begin position="993"/>
        <end position="1066"/>
    </location>
</feature>
<dbReference type="InterPro" id="IPR013783">
    <property type="entry name" value="Ig-like_fold"/>
</dbReference>
<dbReference type="Proteomes" id="UP000535908">
    <property type="component" value="Unassembled WGS sequence"/>
</dbReference>